<name>A0AAV8GUZ0_9POAL</name>
<comment type="caution">
    <text evidence="2">The sequence shown here is derived from an EMBL/GenBank/DDBJ whole genome shotgun (WGS) entry which is preliminary data.</text>
</comment>
<keyword evidence="3" id="KW-1185">Reference proteome</keyword>
<dbReference type="GO" id="GO:0035251">
    <property type="term" value="F:UDP-glucosyltransferase activity"/>
    <property type="evidence" value="ECO:0007669"/>
    <property type="project" value="TreeGrafter"/>
</dbReference>
<comment type="similarity">
    <text evidence="1">Belongs to the UDP-glycosyltransferase family.</text>
</comment>
<dbReference type="AlphaFoldDB" id="A0AAV8GUZ0"/>
<accession>A0AAV8GUZ0</accession>
<dbReference type="Proteomes" id="UP001140206">
    <property type="component" value="Chromosome 1"/>
</dbReference>
<evidence type="ECO:0000313" key="3">
    <source>
        <dbReference type="Proteomes" id="UP001140206"/>
    </source>
</evidence>
<proteinExistence type="inferred from homology"/>
<dbReference type="PANTHER" id="PTHR48047">
    <property type="entry name" value="GLYCOSYLTRANSFERASE"/>
    <property type="match status" value="1"/>
</dbReference>
<dbReference type="Gene3D" id="3.40.50.2000">
    <property type="entry name" value="Glycogen Phosphorylase B"/>
    <property type="match status" value="1"/>
</dbReference>
<sequence length="161" mass="17792">MNDFTHDSQSMQQHFVLVPLMAQGHIIPMIDLAHLLASHGALVTFVTTPLNARRIESVIQHAKESQLPIEFLPIPCNYAKAGLPEGSESVDTLRQAMAGMTKLQMVVINFLISYLREHETPPSCVISDLSQPWTGEVAREFGIPRLGFLGISAFSSLCKYS</sequence>
<gene>
    <name evidence="2" type="ORF">LUZ62_019683</name>
</gene>
<protein>
    <submittedName>
        <fullName evidence="2">Glycosyltransferase</fullName>
    </submittedName>
</protein>
<dbReference type="EMBL" id="JAMFTS010000001">
    <property type="protein sequence ID" value="KAJ4807117.1"/>
    <property type="molecule type" value="Genomic_DNA"/>
</dbReference>
<reference evidence="2" key="1">
    <citation type="submission" date="2022-08" db="EMBL/GenBank/DDBJ databases">
        <authorList>
            <person name="Marques A."/>
        </authorList>
    </citation>
    <scope>NUCLEOTIDE SEQUENCE</scope>
    <source>
        <strain evidence="2">RhyPub2mFocal</strain>
        <tissue evidence="2">Leaves</tissue>
    </source>
</reference>
<dbReference type="PANTHER" id="PTHR48047:SF71">
    <property type="entry name" value="GLYCOSYLTRANSFERASE"/>
    <property type="match status" value="1"/>
</dbReference>
<evidence type="ECO:0000256" key="1">
    <source>
        <dbReference type="ARBA" id="ARBA00009995"/>
    </source>
</evidence>
<evidence type="ECO:0000313" key="2">
    <source>
        <dbReference type="EMBL" id="KAJ4807117.1"/>
    </source>
</evidence>
<organism evidence="2 3">
    <name type="scientific">Rhynchospora pubera</name>
    <dbReference type="NCBI Taxonomy" id="906938"/>
    <lineage>
        <taxon>Eukaryota</taxon>
        <taxon>Viridiplantae</taxon>
        <taxon>Streptophyta</taxon>
        <taxon>Embryophyta</taxon>
        <taxon>Tracheophyta</taxon>
        <taxon>Spermatophyta</taxon>
        <taxon>Magnoliopsida</taxon>
        <taxon>Liliopsida</taxon>
        <taxon>Poales</taxon>
        <taxon>Cyperaceae</taxon>
        <taxon>Cyperoideae</taxon>
        <taxon>Rhynchosporeae</taxon>
        <taxon>Rhynchospora</taxon>
    </lineage>
</organism>
<dbReference type="SUPFAM" id="SSF53756">
    <property type="entry name" value="UDP-Glycosyltransferase/glycogen phosphorylase"/>
    <property type="match status" value="1"/>
</dbReference>